<dbReference type="GO" id="GO:0016829">
    <property type="term" value="F:lyase activity"/>
    <property type="evidence" value="ECO:0007669"/>
    <property type="project" value="UniProtKB-KW"/>
</dbReference>
<keyword evidence="4 12" id="KW-0540">Nuclease</keyword>
<comment type="subunit">
    <text evidence="3 12">Monomer.</text>
</comment>
<dbReference type="GO" id="GO:0016787">
    <property type="term" value="F:hydrolase activity"/>
    <property type="evidence" value="ECO:0007669"/>
    <property type="project" value="UniProtKB-KW"/>
</dbReference>
<evidence type="ECO:0000259" key="13">
    <source>
        <dbReference type="PROSITE" id="PS50958"/>
    </source>
</evidence>
<evidence type="ECO:0000256" key="8">
    <source>
        <dbReference type="ARBA" id="ARBA00022884"/>
    </source>
</evidence>
<evidence type="ECO:0000259" key="14">
    <source>
        <dbReference type="PROSITE" id="PS51959"/>
    </source>
</evidence>
<dbReference type="EMBL" id="PZQS01000004">
    <property type="protein sequence ID" value="PVD31919.1"/>
    <property type="molecule type" value="Genomic_DNA"/>
</dbReference>
<dbReference type="Gene3D" id="4.10.410.20">
    <property type="match status" value="1"/>
</dbReference>
<dbReference type="Proteomes" id="UP000245119">
    <property type="component" value="Linkage Group LG4"/>
</dbReference>
<keyword evidence="11" id="KW-0456">Lyase</keyword>
<keyword evidence="16" id="KW-1185">Reference proteome</keyword>
<dbReference type="SUPFAM" id="SSF142877">
    <property type="entry name" value="EndoU-like"/>
    <property type="match status" value="2"/>
</dbReference>
<dbReference type="GO" id="GO:0003723">
    <property type="term" value="F:RNA binding"/>
    <property type="evidence" value="ECO:0007669"/>
    <property type="project" value="UniProtKB-UniRule"/>
</dbReference>
<evidence type="ECO:0000313" key="15">
    <source>
        <dbReference type="EMBL" id="PVD31919.1"/>
    </source>
</evidence>
<feature type="domain" description="EndoU" evidence="14">
    <location>
        <begin position="286"/>
        <end position="550"/>
    </location>
</feature>
<dbReference type="InterPro" id="IPR039787">
    <property type="entry name" value="ENDOU"/>
</dbReference>
<dbReference type="OrthoDB" id="430326at2759"/>
<comment type="cofactor">
    <cofactor evidence="1 12">
        <name>Mn(2+)</name>
        <dbReference type="ChEBI" id="CHEBI:29035"/>
    </cofactor>
</comment>
<evidence type="ECO:0000256" key="4">
    <source>
        <dbReference type="ARBA" id="ARBA00022722"/>
    </source>
</evidence>
<evidence type="ECO:0000256" key="9">
    <source>
        <dbReference type="ARBA" id="ARBA00023157"/>
    </source>
</evidence>
<comment type="catalytic activity">
    <reaction evidence="12">
        <text>ribonucleotidyl-uridine-RNA = a 5'-end dephospho-uridine-RNA + a 3'-end 2',3'-cyclophospho-ribonucleotide-RNA</text>
        <dbReference type="Rhea" id="RHEA:67792"/>
        <dbReference type="Rhea" id="RHEA-COMP:10464"/>
        <dbReference type="Rhea" id="RHEA-COMP:17354"/>
        <dbReference type="Rhea" id="RHEA-COMP:17356"/>
        <dbReference type="ChEBI" id="CHEBI:83064"/>
        <dbReference type="ChEBI" id="CHEBI:173117"/>
        <dbReference type="ChEBI" id="CHEBI:173224"/>
    </reaction>
</comment>
<feature type="domain" description="SMB" evidence="13">
    <location>
        <begin position="238"/>
        <end position="282"/>
    </location>
</feature>
<reference evidence="15 16" key="1">
    <citation type="submission" date="2018-04" db="EMBL/GenBank/DDBJ databases">
        <title>The genome of golden apple snail Pomacea canaliculata provides insight into stress tolerance and invasive adaptation.</title>
        <authorList>
            <person name="Liu C."/>
            <person name="Liu B."/>
            <person name="Ren Y."/>
            <person name="Zhang Y."/>
            <person name="Wang H."/>
            <person name="Li S."/>
            <person name="Jiang F."/>
            <person name="Yin L."/>
            <person name="Zhang G."/>
            <person name="Qian W."/>
            <person name="Fan W."/>
        </authorList>
    </citation>
    <scope>NUCLEOTIDE SEQUENCE [LARGE SCALE GENOMIC DNA]</scope>
    <source>
        <strain evidence="15">SZHN2017</strain>
        <tissue evidence="15">Muscle</tissue>
    </source>
</reference>
<evidence type="ECO:0000256" key="6">
    <source>
        <dbReference type="ARBA" id="ARBA00022759"/>
    </source>
</evidence>
<comment type="caution">
    <text evidence="15">The sequence shown here is derived from an EMBL/GenBank/DDBJ whole genome shotgun (WGS) entry which is preliminary data.</text>
</comment>
<dbReference type="PROSITE" id="PS51959">
    <property type="entry name" value="ENDOU"/>
    <property type="match status" value="2"/>
</dbReference>
<protein>
    <recommendedName>
        <fullName evidence="12">Uridylate-specific endoribonuclease</fullName>
        <ecNumber evidence="12">4.6.1.-</ecNumber>
    </recommendedName>
</protein>
<sequence>MGVALEFLAARGCISNNTEAWKTLIEEIWFNLYSRTEGTSSAHDSSGFEHVFLGELRGHSVLGLNNWIEYYKEEKSGRINYLGWIDYMTNPNIVSISFVWEGAQAPVRSFFVGTSPEFDMAVATLCAVARGNQGCHLTINGKSFTYQTYVIRHNHNQQLQITAAYPIVPAHSAPVNATGEELSDTDDTDYDQQRTKSTIKATVSLCPIVSATAPRDVEVAMFVVPVAFFLTFALAAGDPNSCQGRCFAKLNISQPCQCNTYCERYEDCCSDFFNLCRGLENCHPISAAALAQAAQDIYDADKNRVDGSKYRINYQLRYTAGVDSPNKFFESFDETVLQGPTFRALSDLEDNYEENVLVPETYTDGEWAEVQTFINNLIESDPMKTVLSFLSQRGCITNSDEAMKTLIEELWFNLYPRTNASNAVNDSSGFEHVFLGELRNHTVLGLNNWLEYYKEEKSGNINYLGWIDHMVDPNIVSISFAWKGAVAPIRSFFVGTSPEFDMAVATLCAVARTDQVCPLTINGKSFTYQTYDVRHKLQLQIAAAYPIVPPHSAEIVG</sequence>
<dbReference type="SMART" id="SM00201">
    <property type="entry name" value="SO"/>
    <property type="match status" value="1"/>
</dbReference>
<evidence type="ECO:0000256" key="7">
    <source>
        <dbReference type="ARBA" id="ARBA00022801"/>
    </source>
</evidence>
<evidence type="ECO:0000256" key="10">
    <source>
        <dbReference type="ARBA" id="ARBA00023211"/>
    </source>
</evidence>
<dbReference type="GO" id="GO:0046872">
    <property type="term" value="F:metal ion binding"/>
    <property type="evidence" value="ECO:0007669"/>
    <property type="project" value="UniProtKB-UniRule"/>
</dbReference>
<evidence type="ECO:0000313" key="16">
    <source>
        <dbReference type="Proteomes" id="UP000245119"/>
    </source>
</evidence>
<gene>
    <name evidence="15" type="ORF">C0Q70_07345</name>
</gene>
<comment type="similarity">
    <text evidence="2 12">Belongs to the ENDOU family.</text>
</comment>
<dbReference type="InterPro" id="IPR037227">
    <property type="entry name" value="EndoU-like"/>
</dbReference>
<keyword evidence="10 12" id="KW-0464">Manganese</keyword>
<keyword evidence="5 12" id="KW-0479">Metal-binding</keyword>
<keyword evidence="9" id="KW-1015">Disulfide bond</keyword>
<dbReference type="PANTHER" id="PTHR12439">
    <property type="entry name" value="PLACENTAL PROTEIN 11-RELATED"/>
    <property type="match status" value="1"/>
</dbReference>
<dbReference type="InterPro" id="IPR001212">
    <property type="entry name" value="Somatomedin_B_dom"/>
</dbReference>
<keyword evidence="7 12" id="KW-0378">Hydrolase</keyword>
<accession>A0A2T7PES6</accession>
<dbReference type="PROSITE" id="PS00524">
    <property type="entry name" value="SMB_1"/>
    <property type="match status" value="1"/>
</dbReference>
<dbReference type="InterPro" id="IPR036024">
    <property type="entry name" value="Somatomedin_B-like_dom_sf"/>
</dbReference>
<feature type="domain" description="EndoU" evidence="14">
    <location>
        <begin position="1"/>
        <end position="170"/>
    </location>
</feature>
<dbReference type="CDD" id="cd21159">
    <property type="entry name" value="XendoU"/>
    <property type="match status" value="2"/>
</dbReference>
<evidence type="ECO:0000256" key="2">
    <source>
        <dbReference type="ARBA" id="ARBA00010168"/>
    </source>
</evidence>
<dbReference type="PANTHER" id="PTHR12439:SF42">
    <property type="entry name" value="ENDORIBONUCLEASE-RELATED"/>
    <property type="match status" value="1"/>
</dbReference>
<keyword evidence="8 12" id="KW-0694">RNA-binding</keyword>
<dbReference type="SUPFAM" id="SSF90188">
    <property type="entry name" value="Somatomedin B domain"/>
    <property type="match status" value="1"/>
</dbReference>
<name>A0A2T7PES6_POMCA</name>
<dbReference type="Pfam" id="PF01033">
    <property type="entry name" value="Somatomedin_B"/>
    <property type="match status" value="1"/>
</dbReference>
<evidence type="ECO:0000256" key="12">
    <source>
        <dbReference type="RuleBase" id="RU367085"/>
    </source>
</evidence>
<proteinExistence type="inferred from homology"/>
<dbReference type="GO" id="GO:0004521">
    <property type="term" value="F:RNA endonuclease activity"/>
    <property type="evidence" value="ECO:0007669"/>
    <property type="project" value="UniProtKB-UniRule"/>
</dbReference>
<evidence type="ECO:0000256" key="1">
    <source>
        <dbReference type="ARBA" id="ARBA00001936"/>
    </source>
</evidence>
<evidence type="ECO:0000256" key="11">
    <source>
        <dbReference type="ARBA" id="ARBA00023239"/>
    </source>
</evidence>
<dbReference type="InterPro" id="IPR018998">
    <property type="entry name" value="EndoU_C"/>
</dbReference>
<dbReference type="AlphaFoldDB" id="A0A2T7PES6"/>
<dbReference type="Pfam" id="PF09412">
    <property type="entry name" value="XendoU"/>
    <property type="match status" value="2"/>
</dbReference>
<keyword evidence="6 12" id="KW-0255">Endonuclease</keyword>
<evidence type="ECO:0000256" key="3">
    <source>
        <dbReference type="ARBA" id="ARBA00011245"/>
    </source>
</evidence>
<dbReference type="EC" id="4.6.1.-" evidence="12"/>
<dbReference type="PROSITE" id="PS50958">
    <property type="entry name" value="SMB_2"/>
    <property type="match status" value="1"/>
</dbReference>
<evidence type="ECO:0000256" key="5">
    <source>
        <dbReference type="ARBA" id="ARBA00022723"/>
    </source>
</evidence>
<organism evidence="15 16">
    <name type="scientific">Pomacea canaliculata</name>
    <name type="common">Golden apple snail</name>
    <dbReference type="NCBI Taxonomy" id="400727"/>
    <lineage>
        <taxon>Eukaryota</taxon>
        <taxon>Metazoa</taxon>
        <taxon>Spiralia</taxon>
        <taxon>Lophotrochozoa</taxon>
        <taxon>Mollusca</taxon>
        <taxon>Gastropoda</taxon>
        <taxon>Caenogastropoda</taxon>
        <taxon>Architaenioglossa</taxon>
        <taxon>Ampullarioidea</taxon>
        <taxon>Ampullariidae</taxon>
        <taxon>Pomacea</taxon>
    </lineage>
</organism>